<protein>
    <submittedName>
        <fullName evidence="1">Uncharacterized protein</fullName>
    </submittedName>
</protein>
<dbReference type="EMBL" id="CP029425">
    <property type="protein sequence ID" value="AWL96698.1"/>
    <property type="molecule type" value="Genomic_DNA"/>
</dbReference>
<dbReference type="AlphaFoldDB" id="A0A2U8PG42"/>
<gene>
    <name evidence="1" type="ORF">CIT37_34660</name>
</gene>
<dbReference type="GeneID" id="92967807"/>
<dbReference type="KEGG" id="bot:CIT37_34660"/>
<organism evidence="1 2">
    <name type="scientific">Bradyrhizobium ottawaense</name>
    <dbReference type="NCBI Taxonomy" id="931866"/>
    <lineage>
        <taxon>Bacteria</taxon>
        <taxon>Pseudomonadati</taxon>
        <taxon>Pseudomonadota</taxon>
        <taxon>Alphaproteobacteria</taxon>
        <taxon>Hyphomicrobiales</taxon>
        <taxon>Nitrobacteraceae</taxon>
        <taxon>Bradyrhizobium</taxon>
    </lineage>
</organism>
<accession>A0A2U8PG42</accession>
<reference evidence="1 2" key="2">
    <citation type="journal article" date="2017" name="Syst. Appl. Microbiol.">
        <title>Soybeans inoculated with root zone soils of Canadian native legumes harbour diverse and novel Bradyrhizobium spp. that possess agricultural potential.</title>
        <authorList>
            <person name="Bromfield E.S.P."/>
            <person name="Cloutier S."/>
            <person name="Tambong J.T."/>
            <person name="Tran Thi T.V."/>
        </authorList>
    </citation>
    <scope>NUCLEOTIDE SEQUENCE [LARGE SCALE GENOMIC DNA]</scope>
    <source>
        <strain evidence="1 2">OO99</strain>
    </source>
</reference>
<name>A0A2U8PG42_9BRAD</name>
<evidence type="ECO:0000313" key="2">
    <source>
        <dbReference type="Proteomes" id="UP000215703"/>
    </source>
</evidence>
<sequence length="117" mass="13141">MYMFSAFSSIDYRSIRANSPAETAVKRLNGIGEVLSGLDISAIHTQDDMTRALWTLDTADKCIRMILTEFRTAPAKEQVVREAKRLVDLIELARDEISNYRDSDRVLSSTHAFGVSV</sequence>
<dbReference type="Proteomes" id="UP000215703">
    <property type="component" value="Chromosome"/>
</dbReference>
<evidence type="ECO:0000313" key="1">
    <source>
        <dbReference type="EMBL" id="AWL96698.1"/>
    </source>
</evidence>
<reference evidence="1 2" key="1">
    <citation type="journal article" date="2014" name="Int. J. Syst. Evol. Microbiol.">
        <title>Bradyrhizobium ottawaense sp. nov., a symbiotic nitrogen fixing bacterium from root nodules of soybeans in Canada.</title>
        <authorList>
            <person name="Yu X."/>
            <person name="Cloutier S."/>
            <person name="Tambong J.T."/>
            <person name="Bromfield E.S."/>
        </authorList>
    </citation>
    <scope>NUCLEOTIDE SEQUENCE [LARGE SCALE GENOMIC DNA]</scope>
    <source>
        <strain evidence="1 2">OO99</strain>
    </source>
</reference>
<proteinExistence type="predicted"/>
<dbReference type="RefSeq" id="WP_038970964.1">
    <property type="nucleotide sequence ID" value="NZ_JBIYEP010000003.1"/>
</dbReference>